<evidence type="ECO:0000256" key="4">
    <source>
        <dbReference type="ARBA" id="ARBA00023136"/>
    </source>
</evidence>
<dbReference type="InterPro" id="IPR025256">
    <property type="entry name" value="TM7S3/TM198-like_dom"/>
</dbReference>
<gene>
    <name evidence="7" type="ORF">MFLAVUS_011174</name>
</gene>
<evidence type="ECO:0000256" key="5">
    <source>
        <dbReference type="SAM" id="Phobius"/>
    </source>
</evidence>
<comment type="caution">
    <text evidence="7">The sequence shown here is derived from an EMBL/GenBank/DDBJ whole genome shotgun (WGS) entry which is preliminary data.</text>
</comment>
<keyword evidence="3 5" id="KW-1133">Transmembrane helix</keyword>
<evidence type="ECO:0000313" key="8">
    <source>
        <dbReference type="Proteomes" id="UP001473302"/>
    </source>
</evidence>
<proteinExistence type="predicted"/>
<sequence>MTFKLERSKLIILLLCIYNVYLASCVVLPIATKTVALSQTTAAIAGTPTIFSLSKRADDTDEDNLGLYQNWASMCRGQKDNKNIAMIDTDGASSDTDNLSLNNLWKTVTETVNCGGGHAITVTKTKTISPTSKPSKSSNRKKSCTGQCWSDYLWHTYGDSISPAQGFAATMTWIGLINNEPAGGWPLGDLIYICVSAGLGILGAFMFMFFYQVGVYLLAALGGFYFAVYFLSWKEDLVITLIVARVCFIIGINILGTCVLYFIETYMVIFSTALMGSYLFYFGLDFFAHTGFINPWLLIFDGNENHHNTYLMSKSVRVMLGFVIVNTLISFGAQYYWNIILLKSPGFGRTPLEEVPEEKEDKEEPPNQFVCMPPPYYQPQPMFMQNVCAPHYQA</sequence>
<feature type="transmembrane region" description="Helical" evidence="5">
    <location>
        <begin position="275"/>
        <end position="298"/>
    </location>
</feature>
<evidence type="ECO:0000313" key="7">
    <source>
        <dbReference type="EMBL" id="GAA5817624.1"/>
    </source>
</evidence>
<evidence type="ECO:0000256" key="1">
    <source>
        <dbReference type="ARBA" id="ARBA00004141"/>
    </source>
</evidence>
<accession>A0ABP9ZET5</accession>
<evidence type="ECO:0000256" key="2">
    <source>
        <dbReference type="ARBA" id="ARBA00022692"/>
    </source>
</evidence>
<keyword evidence="4 5" id="KW-0472">Membrane</keyword>
<feature type="transmembrane region" description="Helical" evidence="5">
    <location>
        <begin position="238"/>
        <end position="263"/>
    </location>
</feature>
<organism evidence="7 8">
    <name type="scientific">Mucor flavus</name>
    <dbReference type="NCBI Taxonomy" id="439312"/>
    <lineage>
        <taxon>Eukaryota</taxon>
        <taxon>Fungi</taxon>
        <taxon>Fungi incertae sedis</taxon>
        <taxon>Mucoromycota</taxon>
        <taxon>Mucoromycotina</taxon>
        <taxon>Mucoromycetes</taxon>
        <taxon>Mucorales</taxon>
        <taxon>Mucorineae</taxon>
        <taxon>Mucoraceae</taxon>
        <taxon>Mucor</taxon>
    </lineage>
</organism>
<dbReference type="Proteomes" id="UP001473302">
    <property type="component" value="Unassembled WGS sequence"/>
</dbReference>
<keyword evidence="2 5" id="KW-0812">Transmembrane</keyword>
<evidence type="ECO:0000259" key="6">
    <source>
        <dbReference type="Pfam" id="PF13886"/>
    </source>
</evidence>
<comment type="subcellular location">
    <subcellularLocation>
        <location evidence="1">Membrane</location>
        <topology evidence="1">Multi-pass membrane protein</topology>
    </subcellularLocation>
</comment>
<feature type="domain" description="TM7S3/TM198-like" evidence="6">
    <location>
        <begin position="168"/>
        <end position="335"/>
    </location>
</feature>
<evidence type="ECO:0000256" key="3">
    <source>
        <dbReference type="ARBA" id="ARBA00022989"/>
    </source>
</evidence>
<dbReference type="EMBL" id="BAABUK010000045">
    <property type="protein sequence ID" value="GAA5817624.1"/>
    <property type="molecule type" value="Genomic_DNA"/>
</dbReference>
<feature type="transmembrane region" description="Helical" evidence="5">
    <location>
        <begin position="12"/>
        <end position="31"/>
    </location>
</feature>
<feature type="transmembrane region" description="Helical" evidence="5">
    <location>
        <begin position="190"/>
        <end position="210"/>
    </location>
</feature>
<feature type="transmembrane region" description="Helical" evidence="5">
    <location>
        <begin position="318"/>
        <end position="337"/>
    </location>
</feature>
<dbReference type="Pfam" id="PF13886">
    <property type="entry name" value="TM7S3_TM198"/>
    <property type="match status" value="1"/>
</dbReference>
<protein>
    <recommendedName>
        <fullName evidence="6">TM7S3/TM198-like domain-containing protein</fullName>
    </recommendedName>
</protein>
<keyword evidence="8" id="KW-1185">Reference proteome</keyword>
<feature type="transmembrane region" description="Helical" evidence="5">
    <location>
        <begin position="215"/>
        <end position="232"/>
    </location>
</feature>
<name>A0ABP9ZET5_9FUNG</name>
<reference evidence="7 8" key="1">
    <citation type="submission" date="2024-04" db="EMBL/GenBank/DDBJ databases">
        <title>genome sequences of Mucor flavus KT1a and Helicostylum pulchrum KT1b strains isolated from the surface of a dry-aged beef.</title>
        <authorList>
            <person name="Toyotome T."/>
            <person name="Hosono M."/>
            <person name="Torimaru M."/>
            <person name="Fukuda K."/>
            <person name="Mikami N."/>
        </authorList>
    </citation>
    <scope>NUCLEOTIDE SEQUENCE [LARGE SCALE GENOMIC DNA]</scope>
    <source>
        <strain evidence="7 8">KT1a</strain>
    </source>
</reference>